<proteinExistence type="predicted"/>
<protein>
    <submittedName>
        <fullName evidence="1">Uncharacterized protein</fullName>
    </submittedName>
</protein>
<name>A0A2P2R1Q6_RHIMU</name>
<dbReference type="AlphaFoldDB" id="A0A2P2R1Q6"/>
<accession>A0A2P2R1Q6</accession>
<organism evidence="1">
    <name type="scientific">Rhizophora mucronata</name>
    <name type="common">Asiatic mangrove</name>
    <dbReference type="NCBI Taxonomy" id="61149"/>
    <lineage>
        <taxon>Eukaryota</taxon>
        <taxon>Viridiplantae</taxon>
        <taxon>Streptophyta</taxon>
        <taxon>Embryophyta</taxon>
        <taxon>Tracheophyta</taxon>
        <taxon>Spermatophyta</taxon>
        <taxon>Magnoliopsida</taxon>
        <taxon>eudicotyledons</taxon>
        <taxon>Gunneridae</taxon>
        <taxon>Pentapetalae</taxon>
        <taxon>rosids</taxon>
        <taxon>fabids</taxon>
        <taxon>Malpighiales</taxon>
        <taxon>Rhizophoraceae</taxon>
        <taxon>Rhizophora</taxon>
    </lineage>
</organism>
<dbReference type="EMBL" id="GGEC01092691">
    <property type="protein sequence ID" value="MBX73175.1"/>
    <property type="molecule type" value="Transcribed_RNA"/>
</dbReference>
<reference evidence="1" key="1">
    <citation type="submission" date="2018-02" db="EMBL/GenBank/DDBJ databases">
        <title>Rhizophora mucronata_Transcriptome.</title>
        <authorList>
            <person name="Meera S.P."/>
            <person name="Sreeshan A."/>
            <person name="Augustine A."/>
        </authorList>
    </citation>
    <scope>NUCLEOTIDE SEQUENCE</scope>
    <source>
        <tissue evidence="1">Leaf</tissue>
    </source>
</reference>
<sequence>MISNHPYALQDGIKLC</sequence>
<evidence type="ECO:0000313" key="1">
    <source>
        <dbReference type="EMBL" id="MBX73175.1"/>
    </source>
</evidence>